<gene>
    <name evidence="1" type="ORF">S12H4_53544</name>
</gene>
<organism evidence="1">
    <name type="scientific">marine sediment metagenome</name>
    <dbReference type="NCBI Taxonomy" id="412755"/>
    <lineage>
        <taxon>unclassified sequences</taxon>
        <taxon>metagenomes</taxon>
        <taxon>ecological metagenomes</taxon>
    </lineage>
</organism>
<protein>
    <submittedName>
        <fullName evidence="1">Uncharacterized protein</fullName>
    </submittedName>
</protein>
<dbReference type="EMBL" id="BARW01034102">
    <property type="protein sequence ID" value="GAJ03449.1"/>
    <property type="molecule type" value="Genomic_DNA"/>
</dbReference>
<comment type="caution">
    <text evidence="1">The sequence shown here is derived from an EMBL/GenBank/DDBJ whole genome shotgun (WGS) entry which is preliminary data.</text>
</comment>
<name>X1TDW4_9ZZZZ</name>
<feature type="non-terminal residue" evidence="1">
    <location>
        <position position="1"/>
    </location>
</feature>
<accession>X1TDW4</accession>
<evidence type="ECO:0000313" key="1">
    <source>
        <dbReference type="EMBL" id="GAJ03449.1"/>
    </source>
</evidence>
<sequence>YQAIAMGGWEFVGKNFKWMEIIQHLEEIYASVAQSKQLKTGLQQEVASNIP</sequence>
<dbReference type="AlphaFoldDB" id="X1TDW4"/>
<proteinExistence type="predicted"/>
<reference evidence="1" key="1">
    <citation type="journal article" date="2014" name="Front. Microbiol.">
        <title>High frequency of phylogenetically diverse reductive dehalogenase-homologous genes in deep subseafloor sedimentary metagenomes.</title>
        <authorList>
            <person name="Kawai M."/>
            <person name="Futagami T."/>
            <person name="Toyoda A."/>
            <person name="Takaki Y."/>
            <person name="Nishi S."/>
            <person name="Hori S."/>
            <person name="Arai W."/>
            <person name="Tsubouchi T."/>
            <person name="Morono Y."/>
            <person name="Uchiyama I."/>
            <person name="Ito T."/>
            <person name="Fujiyama A."/>
            <person name="Inagaki F."/>
            <person name="Takami H."/>
        </authorList>
    </citation>
    <scope>NUCLEOTIDE SEQUENCE</scope>
    <source>
        <strain evidence="1">Expedition CK06-06</strain>
    </source>
</reference>